<keyword evidence="4" id="KW-0472">Membrane</keyword>
<keyword evidence="2" id="KW-0408">Iron</keyword>
<comment type="caution">
    <text evidence="6">The sequence shown here is derived from an EMBL/GenBank/DDBJ whole genome shotgun (WGS) entry which is preliminary data.</text>
</comment>
<dbReference type="InterPro" id="IPR012340">
    <property type="entry name" value="NA-bd_OB-fold"/>
</dbReference>
<dbReference type="Pfam" id="PF03100">
    <property type="entry name" value="CcmE"/>
    <property type="match status" value="1"/>
</dbReference>
<feature type="region of interest" description="Disordered" evidence="5">
    <location>
        <begin position="124"/>
        <end position="151"/>
    </location>
</feature>
<comment type="subcellular location">
    <subcellularLocation>
        <location evidence="1">Membrane</location>
    </subcellularLocation>
</comment>
<dbReference type="InterPro" id="IPR004329">
    <property type="entry name" value="CcmE"/>
</dbReference>
<evidence type="ECO:0000313" key="6">
    <source>
        <dbReference type="EMBL" id="PYZ93402.1"/>
    </source>
</evidence>
<keyword evidence="7" id="KW-1185">Reference proteome</keyword>
<protein>
    <recommendedName>
        <fullName evidence="8">Cytochrome c maturation protein CcmE</fullName>
    </recommendedName>
</protein>
<accession>A0A323TDE1</accession>
<dbReference type="GO" id="GO:0020037">
    <property type="term" value="F:heme binding"/>
    <property type="evidence" value="ECO:0007669"/>
    <property type="project" value="InterPro"/>
</dbReference>
<evidence type="ECO:0000256" key="4">
    <source>
        <dbReference type="ARBA" id="ARBA00023136"/>
    </source>
</evidence>
<evidence type="ECO:0008006" key="8">
    <source>
        <dbReference type="Google" id="ProtNLM"/>
    </source>
</evidence>
<evidence type="ECO:0000256" key="3">
    <source>
        <dbReference type="ARBA" id="ARBA00022748"/>
    </source>
</evidence>
<sequence>MKKNTKVLLGGAMIFLSIIVLLITATPASSGSEISIEQINQNSQDYMERYITTEGFLVEGSVDWNADEIKLNFDLKDDQGNILPIFYKGVRPDNFSDDVIVIVHGYLGEDGVFEADKVQTRCPSVYEGEDPENYDPELHREMDRELHQEDD</sequence>
<dbReference type="GO" id="GO:0005886">
    <property type="term" value="C:plasma membrane"/>
    <property type="evidence" value="ECO:0007669"/>
    <property type="project" value="InterPro"/>
</dbReference>
<dbReference type="Gene3D" id="2.40.50.140">
    <property type="entry name" value="Nucleic acid-binding proteins"/>
    <property type="match status" value="1"/>
</dbReference>
<dbReference type="InterPro" id="IPR036127">
    <property type="entry name" value="CcmE-like_sf"/>
</dbReference>
<dbReference type="Proteomes" id="UP000248214">
    <property type="component" value="Unassembled WGS sequence"/>
</dbReference>
<organism evidence="6 7">
    <name type="scientific">Salipaludibacillus keqinensis</name>
    <dbReference type="NCBI Taxonomy" id="2045207"/>
    <lineage>
        <taxon>Bacteria</taxon>
        <taxon>Bacillati</taxon>
        <taxon>Bacillota</taxon>
        <taxon>Bacilli</taxon>
        <taxon>Bacillales</taxon>
        <taxon>Bacillaceae</taxon>
    </lineage>
</organism>
<dbReference type="AlphaFoldDB" id="A0A323TDE1"/>
<name>A0A323TDE1_9BACI</name>
<dbReference type="GO" id="GO:0017004">
    <property type="term" value="P:cytochrome complex assembly"/>
    <property type="evidence" value="ECO:0007669"/>
    <property type="project" value="UniProtKB-KW"/>
</dbReference>
<dbReference type="SUPFAM" id="SSF82093">
    <property type="entry name" value="Heme chaperone CcmE"/>
    <property type="match status" value="1"/>
</dbReference>
<evidence type="ECO:0000313" key="7">
    <source>
        <dbReference type="Proteomes" id="UP000248214"/>
    </source>
</evidence>
<dbReference type="EMBL" id="PDOD01000002">
    <property type="protein sequence ID" value="PYZ93402.1"/>
    <property type="molecule type" value="Genomic_DNA"/>
</dbReference>
<gene>
    <name evidence="6" type="ORF">CR194_09470</name>
</gene>
<keyword evidence="2" id="KW-0349">Heme</keyword>
<proteinExistence type="predicted"/>
<evidence type="ECO:0000256" key="1">
    <source>
        <dbReference type="ARBA" id="ARBA00004370"/>
    </source>
</evidence>
<dbReference type="OrthoDB" id="9794828at2"/>
<keyword evidence="3" id="KW-0201">Cytochrome c-type biogenesis</keyword>
<dbReference type="RefSeq" id="WP_110609434.1">
    <property type="nucleotide sequence ID" value="NZ_PDOD01000002.1"/>
</dbReference>
<evidence type="ECO:0000256" key="5">
    <source>
        <dbReference type="SAM" id="MobiDB-lite"/>
    </source>
</evidence>
<dbReference type="GO" id="GO:0017003">
    <property type="term" value="P:protein-heme linkage"/>
    <property type="evidence" value="ECO:0007669"/>
    <property type="project" value="InterPro"/>
</dbReference>
<feature type="compositionally biased region" description="Basic and acidic residues" evidence="5">
    <location>
        <begin position="136"/>
        <end position="151"/>
    </location>
</feature>
<reference evidence="6 7" key="1">
    <citation type="submission" date="2017-10" db="EMBL/GenBank/DDBJ databases">
        <title>Bacillus sp. nov., a halophilic bacterium isolated from a Keqin Lake.</title>
        <authorList>
            <person name="Wang H."/>
        </authorList>
    </citation>
    <scope>NUCLEOTIDE SEQUENCE [LARGE SCALE GENOMIC DNA]</scope>
    <source>
        <strain evidence="6 7">KQ-12</strain>
    </source>
</reference>
<keyword evidence="2" id="KW-0479">Metal-binding</keyword>
<evidence type="ECO:0000256" key="2">
    <source>
        <dbReference type="ARBA" id="ARBA00022617"/>
    </source>
</evidence>